<keyword evidence="1" id="KW-0472">Membrane</keyword>
<proteinExistence type="predicted"/>
<dbReference type="Proteomes" id="UP000189370">
    <property type="component" value="Unassembled WGS sequence"/>
</dbReference>
<evidence type="ECO:0000313" key="3">
    <source>
        <dbReference type="Proteomes" id="UP000189370"/>
    </source>
</evidence>
<evidence type="ECO:0000313" key="2">
    <source>
        <dbReference type="EMBL" id="OLZ40881.1"/>
    </source>
</evidence>
<protein>
    <submittedName>
        <fullName evidence="2">Uncharacterized protein</fullName>
    </submittedName>
</protein>
<gene>
    <name evidence="2" type="ORF">A6E15_07700</name>
</gene>
<accession>A0A1S8AWC1</accession>
<dbReference type="RefSeq" id="WP_076145266.1">
    <property type="nucleotide sequence ID" value="NZ_LWLN01000001.1"/>
</dbReference>
<comment type="caution">
    <text evidence="2">The sequence shown here is derived from an EMBL/GenBank/DDBJ whole genome shotgun (WGS) entry which is preliminary data.</text>
</comment>
<evidence type="ECO:0000256" key="1">
    <source>
        <dbReference type="SAM" id="Phobius"/>
    </source>
</evidence>
<feature type="transmembrane region" description="Helical" evidence="1">
    <location>
        <begin position="47"/>
        <end position="64"/>
    </location>
</feature>
<sequence>MEYRDVLRHLLLFSAICLGTSVLEVVVSSVRMEPPVSNLRELWTDPVWWFGLLFTYYVVTRTATKRAELSHSTTE</sequence>
<dbReference type="EMBL" id="LWLN01000001">
    <property type="protein sequence ID" value="OLZ40881.1"/>
    <property type="molecule type" value="Genomic_DNA"/>
</dbReference>
<keyword evidence="3" id="KW-1185">Reference proteome</keyword>
<name>A0A1S8AWC1_9EURY</name>
<reference evidence="3" key="1">
    <citation type="submission" date="2016-04" db="EMBL/GenBank/DDBJ databases">
        <authorList>
            <person name="Chen S.-C."/>
            <person name="Lai M.-C."/>
        </authorList>
    </citation>
    <scope>NUCLEOTIDE SEQUENCE [LARGE SCALE GENOMIC DNA]</scope>
    <source>
        <strain evidence="3">AB14</strain>
    </source>
</reference>
<keyword evidence="1" id="KW-0812">Transmembrane</keyword>
<dbReference type="AlphaFoldDB" id="A0A1S8AWC1"/>
<organism evidence="2 3">
    <name type="scientific">Natrinema saccharevitans</name>
    <dbReference type="NCBI Taxonomy" id="301967"/>
    <lineage>
        <taxon>Archaea</taxon>
        <taxon>Methanobacteriati</taxon>
        <taxon>Methanobacteriota</taxon>
        <taxon>Stenosarchaea group</taxon>
        <taxon>Halobacteria</taxon>
        <taxon>Halobacteriales</taxon>
        <taxon>Natrialbaceae</taxon>
        <taxon>Natrinema</taxon>
    </lineage>
</organism>
<keyword evidence="1" id="KW-1133">Transmembrane helix</keyword>